<dbReference type="SUPFAM" id="SSF53850">
    <property type="entry name" value="Periplasmic binding protein-like II"/>
    <property type="match status" value="1"/>
</dbReference>
<evidence type="ECO:0000256" key="3">
    <source>
        <dbReference type="ARBA" id="ARBA00023125"/>
    </source>
</evidence>
<reference evidence="6 7" key="1">
    <citation type="submission" date="2020-04" db="EMBL/GenBank/DDBJ databases">
        <title>Molecular characterization of pseudomonads from Agaricus bisporus reveal novel blotch 2 pathogens in Western Europe.</title>
        <authorList>
            <person name="Taparia T."/>
            <person name="Krijger M."/>
            <person name="Haynes E."/>
            <person name="Elpinstone J.G."/>
            <person name="Noble R."/>
            <person name="Van Der Wolf J."/>
        </authorList>
    </citation>
    <scope>NUCLEOTIDE SEQUENCE [LARGE SCALE GENOMIC DNA]</scope>
    <source>
        <strain evidence="6 7">G9001</strain>
    </source>
</reference>
<dbReference type="PANTHER" id="PTHR30537">
    <property type="entry name" value="HTH-TYPE TRANSCRIPTIONAL REGULATOR"/>
    <property type="match status" value="1"/>
</dbReference>
<dbReference type="Gene3D" id="1.10.10.10">
    <property type="entry name" value="Winged helix-like DNA-binding domain superfamily/Winged helix DNA-binding domain"/>
    <property type="match status" value="1"/>
</dbReference>
<evidence type="ECO:0000259" key="5">
    <source>
        <dbReference type="PROSITE" id="PS50931"/>
    </source>
</evidence>
<gene>
    <name evidence="6" type="ORF">HX830_18445</name>
</gene>
<dbReference type="EMBL" id="JACAQA010000015">
    <property type="protein sequence ID" value="NWB86860.1"/>
    <property type="molecule type" value="Genomic_DNA"/>
</dbReference>
<name>A0A7Y7WT78_9PSED</name>
<evidence type="ECO:0000313" key="6">
    <source>
        <dbReference type="EMBL" id="NWB86860.1"/>
    </source>
</evidence>
<dbReference type="Pfam" id="PF03466">
    <property type="entry name" value="LysR_substrate"/>
    <property type="match status" value="1"/>
</dbReference>
<comment type="similarity">
    <text evidence="1">Belongs to the LysR transcriptional regulatory family.</text>
</comment>
<keyword evidence="3" id="KW-0238">DNA-binding</keyword>
<protein>
    <submittedName>
        <fullName evidence="6">LysR family transcriptional regulator</fullName>
    </submittedName>
</protein>
<evidence type="ECO:0000256" key="4">
    <source>
        <dbReference type="ARBA" id="ARBA00023163"/>
    </source>
</evidence>
<dbReference type="AlphaFoldDB" id="A0A7Y7WT78"/>
<dbReference type="FunFam" id="1.10.10.10:FF:000001">
    <property type="entry name" value="LysR family transcriptional regulator"/>
    <property type="match status" value="1"/>
</dbReference>
<dbReference type="RefSeq" id="WP_152741454.1">
    <property type="nucleotide sequence ID" value="NZ_JACAQA010000015.1"/>
</dbReference>
<dbReference type="InterPro" id="IPR036390">
    <property type="entry name" value="WH_DNA-bd_sf"/>
</dbReference>
<dbReference type="InterPro" id="IPR036388">
    <property type="entry name" value="WH-like_DNA-bd_sf"/>
</dbReference>
<dbReference type="GO" id="GO:0043565">
    <property type="term" value="F:sequence-specific DNA binding"/>
    <property type="evidence" value="ECO:0007669"/>
    <property type="project" value="TreeGrafter"/>
</dbReference>
<dbReference type="Pfam" id="PF00126">
    <property type="entry name" value="HTH_1"/>
    <property type="match status" value="1"/>
</dbReference>
<evidence type="ECO:0000313" key="7">
    <source>
        <dbReference type="Proteomes" id="UP000522864"/>
    </source>
</evidence>
<keyword evidence="4" id="KW-0804">Transcription</keyword>
<dbReference type="SUPFAM" id="SSF46785">
    <property type="entry name" value="Winged helix' DNA-binding domain"/>
    <property type="match status" value="1"/>
</dbReference>
<dbReference type="InterPro" id="IPR058163">
    <property type="entry name" value="LysR-type_TF_proteobact-type"/>
</dbReference>
<dbReference type="InterPro" id="IPR000847">
    <property type="entry name" value="LysR_HTH_N"/>
</dbReference>
<comment type="caution">
    <text evidence="6">The sequence shown here is derived from an EMBL/GenBank/DDBJ whole genome shotgun (WGS) entry which is preliminary data.</text>
</comment>
<dbReference type="FunFam" id="3.40.190.290:FF:000001">
    <property type="entry name" value="Transcriptional regulator, LysR family"/>
    <property type="match status" value="1"/>
</dbReference>
<dbReference type="PANTHER" id="PTHR30537:SF5">
    <property type="entry name" value="HTH-TYPE TRANSCRIPTIONAL ACTIVATOR TTDR-RELATED"/>
    <property type="match status" value="1"/>
</dbReference>
<evidence type="ECO:0000256" key="2">
    <source>
        <dbReference type="ARBA" id="ARBA00023015"/>
    </source>
</evidence>
<accession>A0A7Y7WT78</accession>
<dbReference type="GO" id="GO:0003700">
    <property type="term" value="F:DNA-binding transcription factor activity"/>
    <property type="evidence" value="ECO:0007669"/>
    <property type="project" value="InterPro"/>
</dbReference>
<keyword evidence="2" id="KW-0805">Transcription regulation</keyword>
<dbReference type="GO" id="GO:0006351">
    <property type="term" value="P:DNA-templated transcription"/>
    <property type="evidence" value="ECO:0007669"/>
    <property type="project" value="TreeGrafter"/>
</dbReference>
<dbReference type="CDD" id="cd08422">
    <property type="entry name" value="PBP2_CrgA_like"/>
    <property type="match status" value="1"/>
</dbReference>
<dbReference type="InterPro" id="IPR005119">
    <property type="entry name" value="LysR_subst-bd"/>
</dbReference>
<sequence length="304" mass="33366">MLDRITGMQIFSHAAHLGSLSAGARQMGVSPAMATKHVDALELRLGVRLFHRSTRKLTLTEAGQQYLEACSRILPDLEDVEAMIASQRVEASGLLRLNVPLSFGVRFVAPLLPEFNRQHPGVTVDLGLNDRVVDLMEEGWDLTIRVGALKDSRLVSRKLADSAMVVCAAPDYWNRHGRPGRWADLHTYNCLSFTLSNLSRPDEWRFGKEADKRVAIKGSLRTNNGDALVAAAVAGLGVLYEPEFIVTDAIRRGELEPVALDAPSADMGGIHLVRSSDRTPPAKVRVMVDFLVNAFNPLAPWSLP</sequence>
<proteinExistence type="inferred from homology"/>
<dbReference type="Proteomes" id="UP000522864">
    <property type="component" value="Unassembled WGS sequence"/>
</dbReference>
<evidence type="ECO:0000256" key="1">
    <source>
        <dbReference type="ARBA" id="ARBA00009437"/>
    </source>
</evidence>
<dbReference type="PROSITE" id="PS50931">
    <property type="entry name" value="HTH_LYSR"/>
    <property type="match status" value="1"/>
</dbReference>
<feature type="domain" description="HTH lysR-type" evidence="5">
    <location>
        <begin position="3"/>
        <end position="60"/>
    </location>
</feature>
<dbReference type="Gene3D" id="3.40.190.290">
    <property type="match status" value="1"/>
</dbReference>
<organism evidence="6 7">
    <name type="scientific">Pseudomonas gingeri</name>
    <dbReference type="NCBI Taxonomy" id="117681"/>
    <lineage>
        <taxon>Bacteria</taxon>
        <taxon>Pseudomonadati</taxon>
        <taxon>Pseudomonadota</taxon>
        <taxon>Gammaproteobacteria</taxon>
        <taxon>Pseudomonadales</taxon>
        <taxon>Pseudomonadaceae</taxon>
        <taxon>Pseudomonas</taxon>
    </lineage>
</organism>